<sequence length="287" mass="33324">MDYSIKEYSTIYDSLLVAKIKRKTVRQFFLLVLPPEVANLLRKLIQNILPSLIKEFNNEEDPVMNKFFHSKEYDERFLEGPIDNPPLKAEFIFKKTSTSFNKWISQILSENLQIFMNRVHDLSSTKTKEEKPVSTYTEAQNLYDGYLSIRTSAMLLGFGDGNEIEDGTDLISSLAFTIILEAISTQILNNLIDCQLKNNVRLTKVSLLPLINSISKLKNINKLFFEDNEANKVIRFCLDTNKDYFLSLSHFNQKLFYELSHYILSNSTKYNQKQILISKNIINILYS</sequence>
<name>A0A6C0IZM1_9ZZZZ</name>
<accession>A0A6C0IZM1</accession>
<dbReference type="EMBL" id="MN740296">
    <property type="protein sequence ID" value="QHT98788.1"/>
    <property type="molecule type" value="Genomic_DNA"/>
</dbReference>
<proteinExistence type="predicted"/>
<dbReference type="AlphaFoldDB" id="A0A6C0IZM1"/>
<organism evidence="1">
    <name type="scientific">viral metagenome</name>
    <dbReference type="NCBI Taxonomy" id="1070528"/>
    <lineage>
        <taxon>unclassified sequences</taxon>
        <taxon>metagenomes</taxon>
        <taxon>organismal metagenomes</taxon>
    </lineage>
</organism>
<reference evidence="1" key="1">
    <citation type="journal article" date="2020" name="Nature">
        <title>Giant virus diversity and host interactions through global metagenomics.</title>
        <authorList>
            <person name="Schulz F."/>
            <person name="Roux S."/>
            <person name="Paez-Espino D."/>
            <person name="Jungbluth S."/>
            <person name="Walsh D.A."/>
            <person name="Denef V.J."/>
            <person name="McMahon K.D."/>
            <person name="Konstantinidis K.T."/>
            <person name="Eloe-Fadrosh E.A."/>
            <person name="Kyrpides N.C."/>
            <person name="Woyke T."/>
        </authorList>
    </citation>
    <scope>NUCLEOTIDE SEQUENCE</scope>
    <source>
        <strain evidence="1">GVMAG-M-3300025676-16</strain>
    </source>
</reference>
<evidence type="ECO:0000313" key="1">
    <source>
        <dbReference type="EMBL" id="QHT98788.1"/>
    </source>
</evidence>
<protein>
    <submittedName>
        <fullName evidence="1">Uncharacterized protein</fullName>
    </submittedName>
</protein>